<dbReference type="VEuPathDB" id="FungiDB:SCHCODRAFT_032827"/>
<dbReference type="OrthoDB" id="2148513at2759"/>
<dbReference type="GeneID" id="9595203"/>
<dbReference type="Gene3D" id="3.40.50.1010">
    <property type="entry name" value="5'-nuclease"/>
    <property type="match status" value="1"/>
</dbReference>
<dbReference type="InParanoid" id="D8Q3B2"/>
<name>D8Q3B2_SCHCM</name>
<evidence type="ECO:0000259" key="1">
    <source>
        <dbReference type="SMART" id="SM00484"/>
    </source>
</evidence>
<protein>
    <recommendedName>
        <fullName evidence="1">XPG-I domain-containing protein</fullName>
    </recommendedName>
</protein>
<dbReference type="InterPro" id="IPR006084">
    <property type="entry name" value="XPG/Rad2"/>
</dbReference>
<dbReference type="KEGG" id="scm:SCHCO_032827"/>
<dbReference type="STRING" id="578458.D8Q3B2"/>
<accession>D8Q3B2</accession>
<evidence type="ECO:0000313" key="2">
    <source>
        <dbReference type="EMBL" id="EFI97656.1"/>
    </source>
</evidence>
<dbReference type="PANTHER" id="PTHR11081:SF75">
    <property type="entry name" value="ENDONUCLEASE, PUTATIVE (AFU_ORTHOLOGUE AFUA_3G13260)-RELATED"/>
    <property type="match status" value="1"/>
</dbReference>
<dbReference type="GO" id="GO:0017108">
    <property type="term" value="F:5'-flap endonuclease activity"/>
    <property type="evidence" value="ECO:0007669"/>
    <property type="project" value="TreeGrafter"/>
</dbReference>
<dbReference type="InterPro" id="IPR006086">
    <property type="entry name" value="XPG-I_dom"/>
</dbReference>
<dbReference type="InterPro" id="IPR029060">
    <property type="entry name" value="PIN-like_dom_sf"/>
</dbReference>
<dbReference type="SMART" id="SM00484">
    <property type="entry name" value="XPGI"/>
    <property type="match status" value="1"/>
</dbReference>
<feature type="non-terminal residue" evidence="2">
    <location>
        <position position="1"/>
    </location>
</feature>
<keyword evidence="3" id="KW-1185">Reference proteome</keyword>
<dbReference type="RefSeq" id="XP_003032559.1">
    <property type="nucleotide sequence ID" value="XM_003032513.1"/>
</dbReference>
<feature type="non-terminal residue" evidence="2">
    <location>
        <position position="130"/>
    </location>
</feature>
<reference evidence="2 3" key="1">
    <citation type="journal article" date="2010" name="Nat. Biotechnol.">
        <title>Genome sequence of the model mushroom Schizophyllum commune.</title>
        <authorList>
            <person name="Ohm R.A."/>
            <person name="de Jong J.F."/>
            <person name="Lugones L.G."/>
            <person name="Aerts A."/>
            <person name="Kothe E."/>
            <person name="Stajich J.E."/>
            <person name="de Vries R.P."/>
            <person name="Record E."/>
            <person name="Levasseur A."/>
            <person name="Baker S.E."/>
            <person name="Bartholomew K.A."/>
            <person name="Coutinho P.M."/>
            <person name="Erdmann S."/>
            <person name="Fowler T.J."/>
            <person name="Gathman A.C."/>
            <person name="Lombard V."/>
            <person name="Henrissat B."/>
            <person name="Knabe N."/>
            <person name="Kuees U."/>
            <person name="Lilly W.W."/>
            <person name="Lindquist E."/>
            <person name="Lucas S."/>
            <person name="Magnuson J.K."/>
            <person name="Piumi F."/>
            <person name="Raudaskoski M."/>
            <person name="Salamov A."/>
            <person name="Schmutz J."/>
            <person name="Schwarze F.W.M.R."/>
            <person name="vanKuyk P.A."/>
            <person name="Horton J.S."/>
            <person name="Grigoriev I.V."/>
            <person name="Woesten H.A.B."/>
        </authorList>
    </citation>
    <scope>NUCLEOTIDE SEQUENCE [LARGE SCALE GENOMIC DNA]</scope>
    <source>
        <strain evidence="3">H4-8 / FGSC 9210</strain>
    </source>
</reference>
<dbReference type="EMBL" id="GL377305">
    <property type="protein sequence ID" value="EFI97656.1"/>
    <property type="molecule type" value="Genomic_DNA"/>
</dbReference>
<dbReference type="AlphaFoldDB" id="D8Q3B2"/>
<dbReference type="SUPFAM" id="SSF88723">
    <property type="entry name" value="PIN domain-like"/>
    <property type="match status" value="1"/>
</dbReference>
<dbReference type="PRINTS" id="PR00853">
    <property type="entry name" value="XPGRADSUPER"/>
</dbReference>
<proteinExistence type="predicted"/>
<sequence length="130" mass="14000">RLLGLRAQVVLVFDGPDKPGAKRLVRVSQRLHWMVAPTICLAEAFNFTCHQAPGDAEAELAYLASEGLVDAVLTADSDTLLFGAKILLRSSQNKKKPDEIEVYRQAELTAAGLSRGGLLLFALACGGDYD</sequence>
<dbReference type="Proteomes" id="UP000007431">
    <property type="component" value="Unassembled WGS sequence"/>
</dbReference>
<dbReference type="Pfam" id="PF00867">
    <property type="entry name" value="XPG_I"/>
    <property type="match status" value="1"/>
</dbReference>
<dbReference type="PANTHER" id="PTHR11081">
    <property type="entry name" value="FLAP ENDONUCLEASE FAMILY MEMBER"/>
    <property type="match status" value="1"/>
</dbReference>
<feature type="domain" description="XPG-I" evidence="1">
    <location>
        <begin position="43"/>
        <end position="108"/>
    </location>
</feature>
<dbReference type="HOGENOM" id="CLU_139888_0_0_1"/>
<gene>
    <name evidence="2" type="ORF">SCHCODRAFT_32827</name>
</gene>
<dbReference type="GO" id="GO:0006974">
    <property type="term" value="P:DNA damage response"/>
    <property type="evidence" value="ECO:0007669"/>
    <property type="project" value="UniProtKB-ARBA"/>
</dbReference>
<dbReference type="CDD" id="cd09870">
    <property type="entry name" value="PIN_YEN1"/>
    <property type="match status" value="1"/>
</dbReference>
<evidence type="ECO:0000313" key="3">
    <source>
        <dbReference type="Proteomes" id="UP000007431"/>
    </source>
</evidence>
<dbReference type="OMA" id="YMVKVYE"/>
<organism evidence="3">
    <name type="scientific">Schizophyllum commune (strain H4-8 / FGSC 9210)</name>
    <name type="common">Split gill fungus</name>
    <dbReference type="NCBI Taxonomy" id="578458"/>
    <lineage>
        <taxon>Eukaryota</taxon>
        <taxon>Fungi</taxon>
        <taxon>Dikarya</taxon>
        <taxon>Basidiomycota</taxon>
        <taxon>Agaricomycotina</taxon>
        <taxon>Agaricomycetes</taxon>
        <taxon>Agaricomycetidae</taxon>
        <taxon>Agaricales</taxon>
        <taxon>Schizophyllaceae</taxon>
        <taxon>Schizophyllum</taxon>
    </lineage>
</organism>